<dbReference type="eggNOG" id="KOG1914">
    <property type="taxonomic scope" value="Eukaryota"/>
</dbReference>
<sequence length="591" mass="66823">MLARSWNTEWLRITNKKLKRTITPHSVADETIEQQMKYWHNWIEMEKRNSLELKDESAIQSRISYVYKQATFALPFVSQIWFESVKYLLTINEESNISMCIHLLKNGLSLNPKSLLLSFQLAELYEKDNSFDKAKVIFNNLIQKYIKEFEGIATEYDAIQERLKPKVENETGAAEDSDDEMKDVQPEHLMKTTNSISNLSSNPTVTSNGGSLPNIPHLPNIPNLGKQSDARGANSSTAPSTLPNLPNIPNFTSTNAASGTALSSNEISLADARKLEQIERTKAALVDKITLVYVKFMTASKRAEGIKEARNVFKTARKFGSIGYQIFVESALLEHYADNTKTAIKVFDVGMKTFSTEGEFLAKYLDYLIMINDVDRLRSTIQNADANISKVIALLEDEISGDEKILPVVKKQLEKRLEKKKLQLQGLFKKYISFAATHLSLDVTNSFNKKYEQLFPEDDPINLFSDRYRLGKRNIIKVDELNQEDDIVYEEYPVPNNKRRKLSTSASAISLHETQESISAINSIQESNRIEQEMIEQQRKSKVDNSLAAVGPSIVTLMTVLPNASYFGLSSESVFNSKKLVTLFANSPNIP</sequence>
<feature type="domain" description="Suppressor of forked" evidence="5">
    <location>
        <begin position="1"/>
        <end position="481"/>
    </location>
</feature>
<dbReference type="InParanoid" id="A5DUS3"/>
<dbReference type="Gene3D" id="1.25.40.1040">
    <property type="match status" value="2"/>
</dbReference>
<dbReference type="InterPro" id="IPR011990">
    <property type="entry name" value="TPR-like_helical_dom_sf"/>
</dbReference>
<dbReference type="InterPro" id="IPR045243">
    <property type="entry name" value="Rna14-like"/>
</dbReference>
<name>A5DUS3_LODEL</name>
<evidence type="ECO:0000256" key="2">
    <source>
        <dbReference type="ARBA" id="ARBA00023242"/>
    </source>
</evidence>
<gene>
    <name evidence="6" type="ORF">LELG_01109</name>
</gene>
<feature type="compositionally biased region" description="Low complexity" evidence="4">
    <location>
        <begin position="212"/>
        <end position="224"/>
    </location>
</feature>
<dbReference type="GO" id="GO:0180010">
    <property type="term" value="P:co-transcriptional mRNA 3'-end processing, cleavage and polyadenylation pathway"/>
    <property type="evidence" value="ECO:0007669"/>
    <property type="project" value="UniProtKB-UniRule"/>
</dbReference>
<dbReference type="GeneID" id="5235982"/>
<dbReference type="SUPFAM" id="SSF48452">
    <property type="entry name" value="TPR-like"/>
    <property type="match status" value="2"/>
</dbReference>
<keyword evidence="3" id="KW-0507">mRNA processing</keyword>
<dbReference type="AlphaFoldDB" id="A5DUS3"/>
<dbReference type="GO" id="GO:0005634">
    <property type="term" value="C:nucleus"/>
    <property type="evidence" value="ECO:0007669"/>
    <property type="project" value="UniProtKB-SubCell"/>
</dbReference>
<evidence type="ECO:0000313" key="7">
    <source>
        <dbReference type="Proteomes" id="UP000001996"/>
    </source>
</evidence>
<comment type="function">
    <text evidence="3">Component of the cleavage factor IA (CFIA) complex, which is involved in the endonucleolytic cleavage during polyadenylation-dependent pre-mRNA 3'-end formation.</text>
</comment>
<dbReference type="GO" id="GO:0005737">
    <property type="term" value="C:cytoplasm"/>
    <property type="evidence" value="ECO:0007669"/>
    <property type="project" value="UniProtKB-SubCell"/>
</dbReference>
<evidence type="ECO:0000256" key="1">
    <source>
        <dbReference type="ARBA" id="ARBA00022737"/>
    </source>
</evidence>
<evidence type="ECO:0000259" key="5">
    <source>
        <dbReference type="Pfam" id="PF05843"/>
    </source>
</evidence>
<dbReference type="KEGG" id="lel:PVL30_001074"/>
<dbReference type="VEuPathDB" id="FungiDB:LELG_01109"/>
<dbReference type="Pfam" id="PF05843">
    <property type="entry name" value="Suf"/>
    <property type="match status" value="1"/>
</dbReference>
<feature type="region of interest" description="Disordered" evidence="4">
    <location>
        <begin position="193"/>
        <end position="252"/>
    </location>
</feature>
<keyword evidence="7" id="KW-1185">Reference proteome</keyword>
<dbReference type="PANTHER" id="PTHR19980">
    <property type="entry name" value="RNA CLEAVAGE STIMULATION FACTOR"/>
    <property type="match status" value="1"/>
</dbReference>
<reference evidence="6 7" key="1">
    <citation type="journal article" date="2009" name="Nature">
        <title>Evolution of pathogenicity and sexual reproduction in eight Candida genomes.</title>
        <authorList>
            <person name="Butler G."/>
            <person name="Rasmussen M.D."/>
            <person name="Lin M.F."/>
            <person name="Santos M.A."/>
            <person name="Sakthikumar S."/>
            <person name="Munro C.A."/>
            <person name="Rheinbay E."/>
            <person name="Grabherr M."/>
            <person name="Forche A."/>
            <person name="Reedy J.L."/>
            <person name="Agrafioti I."/>
            <person name="Arnaud M.B."/>
            <person name="Bates S."/>
            <person name="Brown A.J."/>
            <person name="Brunke S."/>
            <person name="Costanzo M.C."/>
            <person name="Fitzpatrick D.A."/>
            <person name="de Groot P.W."/>
            <person name="Harris D."/>
            <person name="Hoyer L.L."/>
            <person name="Hube B."/>
            <person name="Klis F.M."/>
            <person name="Kodira C."/>
            <person name="Lennard N."/>
            <person name="Logue M.E."/>
            <person name="Martin R."/>
            <person name="Neiman A.M."/>
            <person name="Nikolaou E."/>
            <person name="Quail M.A."/>
            <person name="Quinn J."/>
            <person name="Santos M.C."/>
            <person name="Schmitzberger F.F."/>
            <person name="Sherlock G."/>
            <person name="Shah P."/>
            <person name="Silverstein K.A."/>
            <person name="Skrzypek M.S."/>
            <person name="Soll D."/>
            <person name="Staggs R."/>
            <person name="Stansfield I."/>
            <person name="Stumpf M.P."/>
            <person name="Sudbery P.E."/>
            <person name="Srikantha T."/>
            <person name="Zeng Q."/>
            <person name="Berman J."/>
            <person name="Berriman M."/>
            <person name="Heitman J."/>
            <person name="Gow N.A."/>
            <person name="Lorenz M.C."/>
            <person name="Birren B.W."/>
            <person name="Kellis M."/>
            <person name="Cuomo C.A."/>
        </authorList>
    </citation>
    <scope>NUCLEOTIDE SEQUENCE [LARGE SCALE GENOMIC DNA]</scope>
    <source>
        <strain evidence="7">ATCC 11503 / BCRC 21390 / CBS 2605 / JCM 1781 / NBRC 1676 / NRRL YB-4239</strain>
    </source>
</reference>
<keyword evidence="2 3" id="KW-0539">Nucleus</keyword>
<keyword evidence="1" id="KW-0677">Repeat</keyword>
<protein>
    <recommendedName>
        <fullName evidence="3">mRNA 3'-end-processing protein RNA14</fullName>
    </recommendedName>
</protein>
<dbReference type="EMBL" id="CH981524">
    <property type="protein sequence ID" value="EDK42931.1"/>
    <property type="molecule type" value="Genomic_DNA"/>
</dbReference>
<comment type="subcellular location">
    <subcellularLocation>
        <location evidence="3">Nucleus</location>
    </subcellularLocation>
    <subcellularLocation>
        <location evidence="3">Cytoplasm</location>
    </subcellularLocation>
    <text evidence="3">Nucleus and/or cytoplasm.</text>
</comment>
<dbReference type="PANTHER" id="PTHR19980:SF0">
    <property type="entry name" value="CLEAVAGE STIMULATION FACTOR SUBUNIT 3"/>
    <property type="match status" value="1"/>
</dbReference>
<evidence type="ECO:0000256" key="4">
    <source>
        <dbReference type="SAM" id="MobiDB-lite"/>
    </source>
</evidence>
<organism evidence="6 7">
    <name type="scientific">Lodderomyces elongisporus (strain ATCC 11503 / CBS 2605 / JCM 1781 / NBRC 1676 / NRRL YB-4239)</name>
    <name type="common">Yeast</name>
    <name type="synonym">Saccharomyces elongisporus</name>
    <dbReference type="NCBI Taxonomy" id="379508"/>
    <lineage>
        <taxon>Eukaryota</taxon>
        <taxon>Fungi</taxon>
        <taxon>Dikarya</taxon>
        <taxon>Ascomycota</taxon>
        <taxon>Saccharomycotina</taxon>
        <taxon>Pichiomycetes</taxon>
        <taxon>Debaryomycetaceae</taxon>
        <taxon>Candida/Lodderomyces clade</taxon>
        <taxon>Lodderomyces</taxon>
    </lineage>
</organism>
<dbReference type="STRING" id="379508.A5DUS3"/>
<dbReference type="HOGENOM" id="CLU_007630_0_1_1"/>
<proteinExistence type="predicted"/>
<accession>A5DUS3</accession>
<feature type="compositionally biased region" description="Polar residues" evidence="4">
    <location>
        <begin position="233"/>
        <end position="252"/>
    </location>
</feature>
<dbReference type="OrthoDB" id="26282at2759"/>
<dbReference type="FunCoup" id="A5DUS3">
    <property type="interactions" value="1163"/>
</dbReference>
<dbReference type="Proteomes" id="UP000001996">
    <property type="component" value="Unassembled WGS sequence"/>
</dbReference>
<evidence type="ECO:0000313" key="6">
    <source>
        <dbReference type="EMBL" id="EDK42931.1"/>
    </source>
</evidence>
<evidence type="ECO:0000256" key="3">
    <source>
        <dbReference type="RuleBase" id="RU369035"/>
    </source>
</evidence>
<feature type="compositionally biased region" description="Polar residues" evidence="4">
    <location>
        <begin position="193"/>
        <end position="211"/>
    </location>
</feature>
<keyword evidence="3" id="KW-0963">Cytoplasm</keyword>
<dbReference type="InterPro" id="IPR008847">
    <property type="entry name" value="Suf"/>
</dbReference>
<dbReference type="GO" id="GO:0003729">
    <property type="term" value="F:mRNA binding"/>
    <property type="evidence" value="ECO:0007669"/>
    <property type="project" value="TreeGrafter"/>
</dbReference>